<feature type="region of interest" description="Disordered" evidence="1">
    <location>
        <begin position="1"/>
        <end position="28"/>
    </location>
</feature>
<name>A0A1I7UL38_9PELO</name>
<proteinExistence type="predicted"/>
<feature type="region of interest" description="Disordered" evidence="1">
    <location>
        <begin position="173"/>
        <end position="227"/>
    </location>
</feature>
<reference evidence="3" key="1">
    <citation type="submission" date="2016-11" db="UniProtKB">
        <authorList>
            <consortium name="WormBaseParasite"/>
        </authorList>
    </citation>
    <scope>IDENTIFICATION</scope>
</reference>
<keyword evidence="2" id="KW-1185">Reference proteome</keyword>
<evidence type="ECO:0000313" key="3">
    <source>
        <dbReference type="WBParaSite" id="Csp11.Scaffold630.g17031.t1"/>
    </source>
</evidence>
<feature type="compositionally biased region" description="Basic and acidic residues" evidence="1">
    <location>
        <begin position="212"/>
        <end position="227"/>
    </location>
</feature>
<evidence type="ECO:0000313" key="2">
    <source>
        <dbReference type="Proteomes" id="UP000095282"/>
    </source>
</evidence>
<sequence>MPYLKLKTYSGYSRPQTSHKKPHIENKNSIFHSTGLSKKESANSLALAVSSHERFLIMVNLIQATALGVDAPNRKLDEKGTKKPSNQGRNSSFNRHAPAFIPLGATHINLNSSMPFNVDPRSISYRNMIYNSNFMQNITPVGNQSLPFFSSGQSDFHNGYQQTNNTYIQPSHMTWQHEESSTGSNQKRGYSSGGNNSRGRRGRGAFYQNGRGIDHGSRNYDRARSDL</sequence>
<accession>A0A1I7UL38</accession>
<dbReference type="AlphaFoldDB" id="A0A1I7UL38"/>
<feature type="region of interest" description="Disordered" evidence="1">
    <location>
        <begin position="73"/>
        <end position="96"/>
    </location>
</feature>
<dbReference type="WBParaSite" id="Csp11.Scaffold630.g17031.t1">
    <property type="protein sequence ID" value="Csp11.Scaffold630.g17031.t1"/>
    <property type="gene ID" value="Csp11.Scaffold630.g17031"/>
</dbReference>
<organism evidence="2 3">
    <name type="scientific">Caenorhabditis tropicalis</name>
    <dbReference type="NCBI Taxonomy" id="1561998"/>
    <lineage>
        <taxon>Eukaryota</taxon>
        <taxon>Metazoa</taxon>
        <taxon>Ecdysozoa</taxon>
        <taxon>Nematoda</taxon>
        <taxon>Chromadorea</taxon>
        <taxon>Rhabditida</taxon>
        <taxon>Rhabditina</taxon>
        <taxon>Rhabditomorpha</taxon>
        <taxon>Rhabditoidea</taxon>
        <taxon>Rhabditidae</taxon>
        <taxon>Peloderinae</taxon>
        <taxon>Caenorhabditis</taxon>
    </lineage>
</organism>
<protein>
    <submittedName>
        <fullName evidence="3">Caprin-1_dimer domain-containing protein</fullName>
    </submittedName>
</protein>
<feature type="compositionally biased region" description="Polar residues" evidence="1">
    <location>
        <begin position="83"/>
        <end position="94"/>
    </location>
</feature>
<evidence type="ECO:0000256" key="1">
    <source>
        <dbReference type="SAM" id="MobiDB-lite"/>
    </source>
</evidence>
<dbReference type="Proteomes" id="UP000095282">
    <property type="component" value="Unplaced"/>
</dbReference>
<feature type="compositionally biased region" description="Low complexity" evidence="1">
    <location>
        <begin position="188"/>
        <end position="197"/>
    </location>
</feature>